<dbReference type="RefSeq" id="WP_083406080.1">
    <property type="nucleotide sequence ID" value="NZ_LT629971.1"/>
</dbReference>
<evidence type="ECO:0000256" key="6">
    <source>
        <dbReference type="ARBA" id="ARBA00023136"/>
    </source>
</evidence>
<feature type="transmembrane region" description="Helical" evidence="7">
    <location>
        <begin position="137"/>
        <end position="160"/>
    </location>
</feature>
<evidence type="ECO:0000256" key="1">
    <source>
        <dbReference type="ARBA" id="ARBA00004127"/>
    </source>
</evidence>
<keyword evidence="3" id="KW-0813">Transport</keyword>
<dbReference type="OrthoDB" id="9808458at2"/>
<dbReference type="EMBL" id="LT629971">
    <property type="protein sequence ID" value="SEH51425.1"/>
    <property type="molecule type" value="Genomic_DNA"/>
</dbReference>
<gene>
    <name evidence="8" type="ORF">SAMN04489835_0805</name>
</gene>
<comment type="similarity">
    <text evidence="2">Belongs to the nucleobase:cation symporter-2 (NCS2) (TC 2.A.40) family. Azg-like subfamily.</text>
</comment>
<feature type="transmembrane region" description="Helical" evidence="7">
    <location>
        <begin position="351"/>
        <end position="370"/>
    </location>
</feature>
<evidence type="ECO:0000256" key="7">
    <source>
        <dbReference type="SAM" id="Phobius"/>
    </source>
</evidence>
<sequence>MNRLDRFFEISARGTTVGAELRGGLVTFIAMAYIIVLNPIILSSSEDVTGTRLEFAQVSAVTSLAAGVMTILFGLIARLPFAFAAGLGINSFVATTLVGDLTWAEAMGLVVINGLIIVILAATGLRRLVFDAVPMQLKLAITAGIGLFILFIGLVDAGFIGSTGVASPPVGLGNTGGGSISTVPTVVFAFTLLLTGILVARKVRGGILIGLVAGTVVAVVIEAVWHLGSAVDKPGGWSLSVPTLSGSPFALPDLSLVGAFSMDSFGRIGVIAAVMFVFTLVFANFFDAMGTFTGLSREAGLSDEQGTFPRLKSALIVEGAGAVVGGASSASSNTVFIESGAGIGEGARTGLANMVTGLLFIAAMFISPLASIVPTEVAAAALVIVGAMMVSHLRHIDITEFSVALPVVLTVATMPFSYSIANGIGVGFIAWVVLRSAAGKAREISPLLWVVAAGFLLYFSRGWIESLLGM</sequence>
<dbReference type="GO" id="GO:0005345">
    <property type="term" value="F:purine nucleobase transmembrane transporter activity"/>
    <property type="evidence" value="ECO:0007669"/>
    <property type="project" value="TreeGrafter"/>
</dbReference>
<dbReference type="InterPro" id="IPR006043">
    <property type="entry name" value="NCS2"/>
</dbReference>
<keyword evidence="5 7" id="KW-1133">Transmembrane helix</keyword>
<evidence type="ECO:0000256" key="5">
    <source>
        <dbReference type="ARBA" id="ARBA00022989"/>
    </source>
</evidence>
<feature type="transmembrane region" description="Helical" evidence="7">
    <location>
        <begin position="81"/>
        <end position="100"/>
    </location>
</feature>
<evidence type="ECO:0000256" key="3">
    <source>
        <dbReference type="ARBA" id="ARBA00022448"/>
    </source>
</evidence>
<feature type="transmembrane region" description="Helical" evidence="7">
    <location>
        <begin position="55"/>
        <end position="76"/>
    </location>
</feature>
<proteinExistence type="inferred from homology"/>
<feature type="transmembrane region" description="Helical" evidence="7">
    <location>
        <begin position="180"/>
        <end position="200"/>
    </location>
</feature>
<evidence type="ECO:0000256" key="2">
    <source>
        <dbReference type="ARBA" id="ARBA00005697"/>
    </source>
</evidence>
<keyword evidence="6 7" id="KW-0472">Membrane</keyword>
<name>A0A1H6IY74_MYCRU</name>
<feature type="transmembrane region" description="Helical" evidence="7">
    <location>
        <begin position="268"/>
        <end position="286"/>
    </location>
</feature>
<feature type="transmembrane region" description="Helical" evidence="7">
    <location>
        <begin position="416"/>
        <end position="434"/>
    </location>
</feature>
<feature type="transmembrane region" description="Helical" evidence="7">
    <location>
        <begin position="106"/>
        <end position="125"/>
    </location>
</feature>
<dbReference type="STRING" id="370526.SAMN04489835_0805"/>
<dbReference type="PANTHER" id="PTHR43337">
    <property type="entry name" value="XANTHINE/URACIL PERMEASE C887.17-RELATED"/>
    <property type="match status" value="1"/>
</dbReference>
<dbReference type="GO" id="GO:0005886">
    <property type="term" value="C:plasma membrane"/>
    <property type="evidence" value="ECO:0007669"/>
    <property type="project" value="TreeGrafter"/>
</dbReference>
<evidence type="ECO:0000313" key="8">
    <source>
        <dbReference type="EMBL" id="SEH51425.1"/>
    </source>
</evidence>
<feature type="transmembrane region" description="Helical" evidence="7">
    <location>
        <begin position="207"/>
        <end position="227"/>
    </location>
</feature>
<keyword evidence="4 7" id="KW-0812">Transmembrane</keyword>
<dbReference type="PANTHER" id="PTHR43337:SF1">
    <property type="entry name" value="XANTHINE_URACIL PERMEASE C887.17-RELATED"/>
    <property type="match status" value="1"/>
</dbReference>
<evidence type="ECO:0000313" key="9">
    <source>
        <dbReference type="Proteomes" id="UP000182915"/>
    </source>
</evidence>
<dbReference type="InterPro" id="IPR045018">
    <property type="entry name" value="Azg-like"/>
</dbReference>
<reference evidence="9" key="1">
    <citation type="submission" date="2016-10" db="EMBL/GenBank/DDBJ databases">
        <authorList>
            <person name="Varghese N."/>
            <person name="Submissions S."/>
        </authorList>
    </citation>
    <scope>NUCLEOTIDE SEQUENCE [LARGE SCALE GENOMIC DNA]</scope>
    <source>
        <strain evidence="9">DSM 45405</strain>
    </source>
</reference>
<accession>A0A1H6IY74</accession>
<feature type="transmembrane region" description="Helical" evidence="7">
    <location>
        <begin position="446"/>
        <end position="464"/>
    </location>
</feature>
<keyword evidence="9" id="KW-1185">Reference proteome</keyword>
<comment type="subcellular location">
    <subcellularLocation>
        <location evidence="1">Endomembrane system</location>
        <topology evidence="1">Multi-pass membrane protein</topology>
    </subcellularLocation>
</comment>
<feature type="transmembrane region" description="Helical" evidence="7">
    <location>
        <begin position="21"/>
        <end position="43"/>
    </location>
</feature>
<dbReference type="GO" id="GO:0012505">
    <property type="term" value="C:endomembrane system"/>
    <property type="evidence" value="ECO:0007669"/>
    <property type="project" value="UniProtKB-SubCell"/>
</dbReference>
<dbReference type="AlphaFoldDB" id="A0A1H6IY74"/>
<protein>
    <submittedName>
        <fullName evidence="8">Putative MFS transporter, AGZA family, xanthine/uracil permease</fullName>
    </submittedName>
</protein>
<dbReference type="Proteomes" id="UP000182915">
    <property type="component" value="Chromosome I"/>
</dbReference>
<evidence type="ECO:0000256" key="4">
    <source>
        <dbReference type="ARBA" id="ARBA00022692"/>
    </source>
</evidence>
<organism evidence="8 9">
    <name type="scientific">Mycolicibacterium rutilum</name>
    <name type="common">Mycobacterium rutilum</name>
    <dbReference type="NCBI Taxonomy" id="370526"/>
    <lineage>
        <taxon>Bacteria</taxon>
        <taxon>Bacillati</taxon>
        <taxon>Actinomycetota</taxon>
        <taxon>Actinomycetes</taxon>
        <taxon>Mycobacteriales</taxon>
        <taxon>Mycobacteriaceae</taxon>
        <taxon>Mycolicibacterium</taxon>
    </lineage>
</organism>
<dbReference type="Pfam" id="PF00860">
    <property type="entry name" value="Xan_ur_permease"/>
    <property type="match status" value="1"/>
</dbReference>